<dbReference type="AlphaFoldDB" id="A0AAE1EDL7"/>
<accession>A0AAE1EDL7</accession>
<dbReference type="EMBL" id="JAWDGP010000212">
    <property type="protein sequence ID" value="KAK3802845.1"/>
    <property type="molecule type" value="Genomic_DNA"/>
</dbReference>
<evidence type="ECO:0000256" key="1">
    <source>
        <dbReference type="SAM" id="MobiDB-lite"/>
    </source>
</evidence>
<name>A0AAE1EDL7_9GAST</name>
<proteinExistence type="predicted"/>
<keyword evidence="3" id="KW-1185">Reference proteome</keyword>
<protein>
    <submittedName>
        <fullName evidence="2">Uncharacterized protein</fullName>
    </submittedName>
</protein>
<evidence type="ECO:0000313" key="2">
    <source>
        <dbReference type="EMBL" id="KAK3802845.1"/>
    </source>
</evidence>
<sequence>MREGNLKTMKGFRFGPVAQDN</sequence>
<dbReference type="Proteomes" id="UP001283361">
    <property type="component" value="Unassembled WGS sequence"/>
</dbReference>
<gene>
    <name evidence="2" type="ORF">RRG08_053996</name>
</gene>
<organism evidence="2 3">
    <name type="scientific">Elysia crispata</name>
    <name type="common">lettuce slug</name>
    <dbReference type="NCBI Taxonomy" id="231223"/>
    <lineage>
        <taxon>Eukaryota</taxon>
        <taxon>Metazoa</taxon>
        <taxon>Spiralia</taxon>
        <taxon>Lophotrochozoa</taxon>
        <taxon>Mollusca</taxon>
        <taxon>Gastropoda</taxon>
        <taxon>Heterobranchia</taxon>
        <taxon>Euthyneura</taxon>
        <taxon>Panpulmonata</taxon>
        <taxon>Sacoglossa</taxon>
        <taxon>Placobranchoidea</taxon>
        <taxon>Plakobranchidae</taxon>
        <taxon>Elysia</taxon>
    </lineage>
</organism>
<comment type="caution">
    <text evidence="2">The sequence shown here is derived from an EMBL/GenBank/DDBJ whole genome shotgun (WGS) entry which is preliminary data.</text>
</comment>
<feature type="region of interest" description="Disordered" evidence="1">
    <location>
        <begin position="1"/>
        <end position="21"/>
    </location>
</feature>
<evidence type="ECO:0000313" key="3">
    <source>
        <dbReference type="Proteomes" id="UP001283361"/>
    </source>
</evidence>
<reference evidence="2" key="1">
    <citation type="journal article" date="2023" name="G3 (Bethesda)">
        <title>A reference genome for the long-term kleptoplast-retaining sea slug Elysia crispata morphotype clarki.</title>
        <authorList>
            <person name="Eastman K.E."/>
            <person name="Pendleton A.L."/>
            <person name="Shaikh M.A."/>
            <person name="Suttiyut T."/>
            <person name="Ogas R."/>
            <person name="Tomko P."/>
            <person name="Gavelis G."/>
            <person name="Widhalm J.R."/>
            <person name="Wisecaver J.H."/>
        </authorList>
    </citation>
    <scope>NUCLEOTIDE SEQUENCE</scope>
    <source>
        <strain evidence="2">ECLA1</strain>
    </source>
</reference>